<dbReference type="AlphaFoldDB" id="A0A538U331"/>
<comment type="subcellular location">
    <subcellularLocation>
        <location evidence="1">Cell outer membrane</location>
    </subcellularLocation>
</comment>
<evidence type="ECO:0000256" key="4">
    <source>
        <dbReference type="ARBA" id="ARBA00022452"/>
    </source>
</evidence>
<evidence type="ECO:0000256" key="1">
    <source>
        <dbReference type="ARBA" id="ARBA00004442"/>
    </source>
</evidence>
<keyword evidence="4" id="KW-1134">Transmembrane beta strand</keyword>
<dbReference type="GO" id="GO:0009279">
    <property type="term" value="C:cell outer membrane"/>
    <property type="evidence" value="ECO:0007669"/>
    <property type="project" value="UniProtKB-SubCell"/>
</dbReference>
<feature type="region of interest" description="Disordered" evidence="8">
    <location>
        <begin position="41"/>
        <end position="165"/>
    </location>
</feature>
<dbReference type="Gene3D" id="1.20.1600.10">
    <property type="entry name" value="Outer membrane efflux proteins (OEP)"/>
    <property type="match status" value="1"/>
</dbReference>
<dbReference type="GO" id="GO:0015288">
    <property type="term" value="F:porin activity"/>
    <property type="evidence" value="ECO:0007669"/>
    <property type="project" value="TreeGrafter"/>
</dbReference>
<sequence length="634" mass="67790">MRSIGIGWLAAFGVLFAIAPGGPAFGEVPHRFVLTPQAIDSSAGHAPQPAAPAAGQARDTTRTPVPAAPAAGQARDTTRTPVPAAPAAAQARDTTRTPVPAAPPARQARDTTRTPVPAAPAAGHARATTRTPVPAAPAAGQARATTRTPAPAAPAAGQASDPAGIRERRLVPYDDREIAAALERPLGQEDCERIALARNLTLRIAARERGKAERAHWGSYGRFHPALSLSGSGARALAADDTSWTGGLRPGLETSTQTRALVGGVTALLPTGARVDVTRDMSWLRGSSALDQRSTFLRAAVRQPILRDSRVVARSPIEDADLTRQTQESLLAEEVRQTTHRARLAYYDVLRTREIVRVAEDALHGDSALVEASQALLDAKLATRRDVLSAEIRLADDRASLASAEKDYQLALDQIKNAMGLPIRDSIQVADSQLAFRPVDLDVEQLIALALAKSPPLEAADAAIRQRQLRLRVTRNATLPNLDLTASFAKRLDHDHTTSIQSRDTDWGGGVTLTYPLFGREAAAATEIAELELGQEADRRVILEREITLAIRDAVRSLHSIAEEITSVDRSIAVAEEKLDFANTMFKLGRASNLDITDAREALLKSRNQHARRVADYHGELSALESLTGLALAP</sequence>
<dbReference type="PANTHER" id="PTHR30026:SF20">
    <property type="entry name" value="OUTER MEMBRANE PROTEIN TOLC"/>
    <property type="match status" value="1"/>
</dbReference>
<dbReference type="PANTHER" id="PTHR30026">
    <property type="entry name" value="OUTER MEMBRANE PROTEIN TOLC"/>
    <property type="match status" value="1"/>
</dbReference>
<comment type="caution">
    <text evidence="9">The sequence shown here is derived from an EMBL/GenBank/DDBJ whole genome shotgun (WGS) entry which is preliminary data.</text>
</comment>
<protein>
    <submittedName>
        <fullName evidence="9">TolC family protein</fullName>
    </submittedName>
</protein>
<evidence type="ECO:0000256" key="6">
    <source>
        <dbReference type="ARBA" id="ARBA00023136"/>
    </source>
</evidence>
<dbReference type="SUPFAM" id="SSF56954">
    <property type="entry name" value="Outer membrane efflux proteins (OEP)"/>
    <property type="match status" value="1"/>
</dbReference>
<evidence type="ECO:0000256" key="5">
    <source>
        <dbReference type="ARBA" id="ARBA00022692"/>
    </source>
</evidence>
<proteinExistence type="inferred from homology"/>
<dbReference type="InterPro" id="IPR003423">
    <property type="entry name" value="OMP_efflux"/>
</dbReference>
<dbReference type="GO" id="GO:0015562">
    <property type="term" value="F:efflux transmembrane transporter activity"/>
    <property type="evidence" value="ECO:0007669"/>
    <property type="project" value="InterPro"/>
</dbReference>
<evidence type="ECO:0000313" key="10">
    <source>
        <dbReference type="Proteomes" id="UP000319771"/>
    </source>
</evidence>
<evidence type="ECO:0000256" key="2">
    <source>
        <dbReference type="ARBA" id="ARBA00007613"/>
    </source>
</evidence>
<gene>
    <name evidence="9" type="ORF">E6K81_13070</name>
</gene>
<evidence type="ECO:0000256" key="3">
    <source>
        <dbReference type="ARBA" id="ARBA00022448"/>
    </source>
</evidence>
<evidence type="ECO:0000313" key="9">
    <source>
        <dbReference type="EMBL" id="TMQ70241.1"/>
    </source>
</evidence>
<reference evidence="9 10" key="1">
    <citation type="journal article" date="2019" name="Nat. Microbiol.">
        <title>Mediterranean grassland soil C-N compound turnover is dependent on rainfall and depth, and is mediated by genomically divergent microorganisms.</title>
        <authorList>
            <person name="Diamond S."/>
            <person name="Andeer P.F."/>
            <person name="Li Z."/>
            <person name="Crits-Christoph A."/>
            <person name="Burstein D."/>
            <person name="Anantharaman K."/>
            <person name="Lane K.R."/>
            <person name="Thomas B.C."/>
            <person name="Pan C."/>
            <person name="Northen T.R."/>
            <person name="Banfield J.F."/>
        </authorList>
    </citation>
    <scope>NUCLEOTIDE SEQUENCE [LARGE SCALE GENOMIC DNA]</scope>
    <source>
        <strain evidence="9">WS_11</strain>
    </source>
</reference>
<feature type="compositionally biased region" description="Low complexity" evidence="8">
    <location>
        <begin position="113"/>
        <end position="159"/>
    </location>
</feature>
<name>A0A538U331_UNCEI</name>
<dbReference type="GO" id="GO:1990281">
    <property type="term" value="C:efflux pump complex"/>
    <property type="evidence" value="ECO:0007669"/>
    <property type="project" value="TreeGrafter"/>
</dbReference>
<evidence type="ECO:0000256" key="8">
    <source>
        <dbReference type="SAM" id="MobiDB-lite"/>
    </source>
</evidence>
<organism evidence="9 10">
    <name type="scientific">Eiseniibacteriota bacterium</name>
    <dbReference type="NCBI Taxonomy" id="2212470"/>
    <lineage>
        <taxon>Bacteria</taxon>
        <taxon>Candidatus Eiseniibacteriota</taxon>
    </lineage>
</organism>
<dbReference type="InterPro" id="IPR051906">
    <property type="entry name" value="TolC-like"/>
</dbReference>
<accession>A0A538U331</accession>
<dbReference type="Pfam" id="PF02321">
    <property type="entry name" value="OEP"/>
    <property type="match status" value="1"/>
</dbReference>
<feature type="compositionally biased region" description="Low complexity" evidence="8">
    <location>
        <begin position="43"/>
        <end position="99"/>
    </location>
</feature>
<evidence type="ECO:0000256" key="7">
    <source>
        <dbReference type="ARBA" id="ARBA00023237"/>
    </source>
</evidence>
<dbReference type="Proteomes" id="UP000319771">
    <property type="component" value="Unassembled WGS sequence"/>
</dbReference>
<dbReference type="EMBL" id="VBPB01000240">
    <property type="protein sequence ID" value="TMQ70241.1"/>
    <property type="molecule type" value="Genomic_DNA"/>
</dbReference>
<keyword evidence="3" id="KW-0813">Transport</keyword>
<keyword evidence="7" id="KW-0998">Cell outer membrane</keyword>
<keyword evidence="6" id="KW-0472">Membrane</keyword>
<keyword evidence="5" id="KW-0812">Transmembrane</keyword>
<comment type="similarity">
    <text evidence="2">Belongs to the outer membrane factor (OMF) (TC 1.B.17) family.</text>
</comment>